<sequence length="97" mass="11094">MIIYREPNVTAYSRHIQYTVNGKLTAVLVDYYDVFLLEHVTDDYQLAARVVGAVMGDSNLVVGDMYLAFGVRQLIDEGKLDYRGELGSLRDYEIRLK</sequence>
<dbReference type="OrthoDB" id="343110at2"/>
<dbReference type="Proteomes" id="UP000318102">
    <property type="component" value="Unassembled WGS sequence"/>
</dbReference>
<reference evidence="2 3" key="1">
    <citation type="submission" date="2019-07" db="EMBL/GenBank/DDBJ databases">
        <authorList>
            <person name="Kim J."/>
        </authorList>
    </citation>
    <scope>NUCLEOTIDE SEQUENCE [LARGE SCALE GENOMIC DNA]</scope>
    <source>
        <strain evidence="2 3">N4</strain>
    </source>
</reference>
<comment type="caution">
    <text evidence="2">The sequence shown here is derived from an EMBL/GenBank/DDBJ whole genome shotgun (WGS) entry which is preliminary data.</text>
</comment>
<proteinExistence type="predicted"/>
<keyword evidence="3" id="KW-1185">Reference proteome</keyword>
<evidence type="ECO:0000313" key="2">
    <source>
        <dbReference type="EMBL" id="TVX93527.1"/>
    </source>
</evidence>
<evidence type="ECO:0000313" key="3">
    <source>
        <dbReference type="Proteomes" id="UP000318102"/>
    </source>
</evidence>
<feature type="domain" description="DUF3658" evidence="1">
    <location>
        <begin position="18"/>
        <end position="93"/>
    </location>
</feature>
<gene>
    <name evidence="2" type="ORF">FPZ44_10965</name>
</gene>
<dbReference type="Pfam" id="PF12395">
    <property type="entry name" value="DUF3658"/>
    <property type="match status" value="1"/>
</dbReference>
<dbReference type="InterPro" id="IPR022123">
    <property type="entry name" value="DUF3658"/>
</dbReference>
<dbReference type="EMBL" id="VNJK01000001">
    <property type="protein sequence ID" value="TVX93527.1"/>
    <property type="molecule type" value="Genomic_DNA"/>
</dbReference>
<dbReference type="RefSeq" id="WP_144990091.1">
    <property type="nucleotide sequence ID" value="NZ_VNJK01000001.1"/>
</dbReference>
<name>A0A559J0X5_9BACL</name>
<evidence type="ECO:0000259" key="1">
    <source>
        <dbReference type="Pfam" id="PF12395"/>
    </source>
</evidence>
<organism evidence="2 3">
    <name type="scientific">Paenibacillus agilis</name>
    <dbReference type="NCBI Taxonomy" id="3020863"/>
    <lineage>
        <taxon>Bacteria</taxon>
        <taxon>Bacillati</taxon>
        <taxon>Bacillota</taxon>
        <taxon>Bacilli</taxon>
        <taxon>Bacillales</taxon>
        <taxon>Paenibacillaceae</taxon>
        <taxon>Paenibacillus</taxon>
    </lineage>
</organism>
<dbReference type="AlphaFoldDB" id="A0A559J0X5"/>
<protein>
    <recommendedName>
        <fullName evidence="1">DUF3658 domain-containing protein</fullName>
    </recommendedName>
</protein>
<accession>A0A559J0X5</accession>